<feature type="transmembrane region" description="Helical" evidence="9">
    <location>
        <begin position="106"/>
        <end position="126"/>
    </location>
</feature>
<comment type="similarity">
    <text evidence="2">Belongs to the peptidase S54 family.</text>
</comment>
<feature type="transmembrane region" description="Helical" evidence="9">
    <location>
        <begin position="146"/>
        <end position="170"/>
    </location>
</feature>
<dbReference type="Gene3D" id="3.30.70.2350">
    <property type="match status" value="1"/>
</dbReference>
<keyword evidence="5 9" id="KW-0812">Transmembrane</keyword>
<dbReference type="InterPro" id="IPR022764">
    <property type="entry name" value="Peptidase_S54_rhomboid_dom"/>
</dbReference>
<organism evidence="12">
    <name type="scientific">Vibrio sp. HB236076</name>
    <dbReference type="NCBI Taxonomy" id="3232307"/>
    <lineage>
        <taxon>Bacteria</taxon>
        <taxon>Pseudomonadati</taxon>
        <taxon>Pseudomonadota</taxon>
        <taxon>Gammaproteobacteria</taxon>
        <taxon>Vibrionales</taxon>
        <taxon>Vibrionaceae</taxon>
        <taxon>Vibrio</taxon>
    </lineage>
</organism>
<evidence type="ECO:0000256" key="7">
    <source>
        <dbReference type="ARBA" id="ARBA00022989"/>
    </source>
</evidence>
<dbReference type="GO" id="GO:0006508">
    <property type="term" value="P:proteolysis"/>
    <property type="evidence" value="ECO:0007669"/>
    <property type="project" value="UniProtKB-KW"/>
</dbReference>
<gene>
    <name evidence="12" type="primary">glpG</name>
    <name evidence="12" type="ORF">AB0763_12655</name>
</gene>
<comment type="subcellular location">
    <subcellularLocation>
        <location evidence="1">Membrane</location>
        <topology evidence="1">Multi-pass membrane protein</topology>
    </subcellularLocation>
</comment>
<reference evidence="12" key="1">
    <citation type="submission" date="2024-07" db="EMBL/GenBank/DDBJ databases">
        <title>Genome Analysis of a Potential Novel Vibrio Species Secreting pH- and Thermo-stable Alginate Lyase and its Application in Producing Alginate Oligosaccharides.</title>
        <authorList>
            <person name="Huang H."/>
            <person name="Bao K."/>
        </authorList>
    </citation>
    <scope>NUCLEOTIDE SEQUENCE</scope>
    <source>
        <strain evidence="12">HB236076</strain>
    </source>
</reference>
<dbReference type="InterPro" id="IPR035952">
    <property type="entry name" value="Rhomboid-like_sf"/>
</dbReference>
<dbReference type="EMBL" id="CP162601">
    <property type="protein sequence ID" value="XDK24983.1"/>
    <property type="molecule type" value="Genomic_DNA"/>
</dbReference>
<protein>
    <submittedName>
        <fullName evidence="12">Rhomboid family intramembrane serine protease GlpG</fullName>
        <ecNumber evidence="12">3.4.21.105</ecNumber>
    </submittedName>
</protein>
<dbReference type="InterPro" id="IPR022732">
    <property type="entry name" value="Peptidase_S54_GlpG_N"/>
</dbReference>
<dbReference type="InterPro" id="IPR038236">
    <property type="entry name" value="GlpG_N_sf"/>
</dbReference>
<dbReference type="GO" id="GO:0004252">
    <property type="term" value="F:serine-type endopeptidase activity"/>
    <property type="evidence" value="ECO:0007669"/>
    <property type="project" value="InterPro"/>
</dbReference>
<dbReference type="PANTHER" id="PTHR43731">
    <property type="entry name" value="RHOMBOID PROTEASE"/>
    <property type="match status" value="1"/>
</dbReference>
<evidence type="ECO:0000256" key="8">
    <source>
        <dbReference type="ARBA" id="ARBA00023136"/>
    </source>
</evidence>
<feature type="transmembrane region" description="Helical" evidence="9">
    <location>
        <begin position="182"/>
        <end position="202"/>
    </location>
</feature>
<feature type="transmembrane region" description="Helical" evidence="9">
    <location>
        <begin position="256"/>
        <end position="277"/>
    </location>
</feature>
<feature type="transmembrane region" description="Helical" evidence="9">
    <location>
        <begin position="232"/>
        <end position="250"/>
    </location>
</feature>
<dbReference type="Pfam" id="PF12122">
    <property type="entry name" value="Rhomboid_N"/>
    <property type="match status" value="1"/>
</dbReference>
<dbReference type="NCBIfam" id="TIGR04239">
    <property type="entry name" value="rhombo_GlpG"/>
    <property type="match status" value="1"/>
</dbReference>
<dbReference type="InterPro" id="IPR023662">
    <property type="entry name" value="Rhomboid_protease_GlpG"/>
</dbReference>
<evidence type="ECO:0000256" key="2">
    <source>
        <dbReference type="ARBA" id="ARBA00009045"/>
    </source>
</evidence>
<evidence type="ECO:0000256" key="6">
    <source>
        <dbReference type="ARBA" id="ARBA00022801"/>
    </source>
</evidence>
<evidence type="ECO:0000256" key="3">
    <source>
        <dbReference type="ARBA" id="ARBA00022475"/>
    </source>
</evidence>
<evidence type="ECO:0000259" key="11">
    <source>
        <dbReference type="Pfam" id="PF12122"/>
    </source>
</evidence>
<keyword evidence="8 9" id="KW-0472">Membrane</keyword>
<dbReference type="EC" id="3.4.21.105" evidence="12"/>
<keyword evidence="4" id="KW-0997">Cell inner membrane</keyword>
<keyword evidence="3" id="KW-1003">Cell membrane</keyword>
<evidence type="ECO:0000256" key="1">
    <source>
        <dbReference type="ARBA" id="ARBA00004141"/>
    </source>
</evidence>
<dbReference type="InterPro" id="IPR050925">
    <property type="entry name" value="Rhomboid_protease_S54"/>
</dbReference>
<keyword evidence="7 9" id="KW-1133">Transmembrane helix</keyword>
<dbReference type="PANTHER" id="PTHR43731:SF14">
    <property type="entry name" value="PRESENILIN-ASSOCIATED RHOMBOID-LIKE PROTEIN, MITOCHONDRIAL"/>
    <property type="match status" value="1"/>
</dbReference>
<evidence type="ECO:0000259" key="10">
    <source>
        <dbReference type="Pfam" id="PF01694"/>
    </source>
</evidence>
<evidence type="ECO:0000256" key="9">
    <source>
        <dbReference type="SAM" id="Phobius"/>
    </source>
</evidence>
<dbReference type="GO" id="GO:0016020">
    <property type="term" value="C:membrane"/>
    <property type="evidence" value="ECO:0007669"/>
    <property type="project" value="UniProtKB-SubCell"/>
</dbReference>
<proteinExistence type="inferred from homology"/>
<feature type="transmembrane region" description="Helical" evidence="9">
    <location>
        <begin position="208"/>
        <end position="225"/>
    </location>
</feature>
<dbReference type="RefSeq" id="WP_306102329.1">
    <property type="nucleotide sequence ID" value="NZ_CP162601.1"/>
</dbReference>
<sequence length="285" mass="32624">MMRWYDEMGREMIVFATVENHRLAQAFIDYMATQNQPIEIQVDHDRVQLLVSQVSYEWVLLEWQRFLLNPEDKKYQSASWQVLNTKPLFSYPTTPWVSLLRQQAGWLTLMLMALCIGVFFLLQLPTANNVFALLHFPASDEQQWQLWRWFSHALLHFSTIHIAFNLLWWWQLGGSVEKRLSSGKLMQVLLLSAFVSGAGQFWVSGANFGGLSGVVYALLGYCWILGHRSPHLGIGLSKPTVGFMLVWLVLGYLQPFLAIANTAHLAGLIVGVLMAFVDGSKEKYR</sequence>
<accession>A0AB39HGG7</accession>
<evidence type="ECO:0000256" key="5">
    <source>
        <dbReference type="ARBA" id="ARBA00022692"/>
    </source>
</evidence>
<feature type="domain" description="Peptidase S54 GlpG peptidase N-terminal" evidence="11">
    <location>
        <begin position="12"/>
        <end position="92"/>
    </location>
</feature>
<dbReference type="AlphaFoldDB" id="A0AB39HGG7"/>
<dbReference type="Pfam" id="PF01694">
    <property type="entry name" value="Rhomboid"/>
    <property type="match status" value="1"/>
</dbReference>
<dbReference type="Gene3D" id="1.20.1540.10">
    <property type="entry name" value="Rhomboid-like"/>
    <property type="match status" value="1"/>
</dbReference>
<keyword evidence="6 12" id="KW-0378">Hydrolase</keyword>
<keyword evidence="12" id="KW-0645">Protease</keyword>
<name>A0AB39HGG7_9VIBR</name>
<evidence type="ECO:0000313" key="12">
    <source>
        <dbReference type="EMBL" id="XDK24983.1"/>
    </source>
</evidence>
<evidence type="ECO:0000256" key="4">
    <source>
        <dbReference type="ARBA" id="ARBA00022519"/>
    </source>
</evidence>
<dbReference type="KEGG" id="vih:AB0763_12655"/>
<dbReference type="SUPFAM" id="SSF144091">
    <property type="entry name" value="Rhomboid-like"/>
    <property type="match status" value="1"/>
</dbReference>
<feature type="domain" description="Peptidase S54 rhomboid" evidence="10">
    <location>
        <begin position="143"/>
        <end position="278"/>
    </location>
</feature>